<proteinExistence type="predicted"/>
<dbReference type="InterPro" id="IPR050490">
    <property type="entry name" value="Bact_solute-bd_prot1"/>
</dbReference>
<accession>A0A5C4SY59</accession>
<gene>
    <name evidence="2" type="ORF">FE784_38520</name>
</gene>
<dbReference type="Gene3D" id="3.40.190.10">
    <property type="entry name" value="Periplasmic binding protein-like II"/>
    <property type="match status" value="1"/>
</dbReference>
<dbReference type="SUPFAM" id="SSF53850">
    <property type="entry name" value="Periplasmic binding protein-like II"/>
    <property type="match status" value="1"/>
</dbReference>
<dbReference type="PANTHER" id="PTHR43649">
    <property type="entry name" value="ARABINOSE-BINDING PROTEIN-RELATED"/>
    <property type="match status" value="1"/>
</dbReference>
<feature type="signal peptide" evidence="1">
    <location>
        <begin position="1"/>
        <end position="26"/>
    </location>
</feature>
<evidence type="ECO:0000256" key="1">
    <source>
        <dbReference type="SAM" id="SignalP"/>
    </source>
</evidence>
<comment type="caution">
    <text evidence="2">The sequence shown here is derived from an EMBL/GenBank/DDBJ whole genome shotgun (WGS) entry which is preliminary data.</text>
</comment>
<dbReference type="RefSeq" id="WP_139607606.1">
    <property type="nucleotide sequence ID" value="NZ_VDCQ01000103.1"/>
</dbReference>
<keyword evidence="1" id="KW-0732">Signal</keyword>
<dbReference type="Proteomes" id="UP000307943">
    <property type="component" value="Unassembled WGS sequence"/>
</dbReference>
<evidence type="ECO:0000313" key="2">
    <source>
        <dbReference type="EMBL" id="TNJ57390.1"/>
    </source>
</evidence>
<dbReference type="EMBL" id="VDCQ01000103">
    <property type="protein sequence ID" value="TNJ57390.1"/>
    <property type="molecule type" value="Genomic_DNA"/>
</dbReference>
<dbReference type="AlphaFoldDB" id="A0A5C4SY59"/>
<sequence>MLTAKVRKFGSLVLLLPVLAGCGADAGGKVAKEPEVKAAAEDTTPVTLRVFIGVGIEDKDIQLLFVDPLKKKYPHITIEPVRSGKGTTIQELVAAGQAPDLIYTWNGGLPTYQEFDLLYDMTPLVTKNKTDLGRFDKPVMETLKAISDKGELYALPFTIQLNALYYNKDIFDRRGVAYPKDGMTWEDAMELAKKLSHKEGTVQYRGLGPETIVRLSAPYNLTYIDSKTGKASINSDGWRRVFEMAKSIYAIPNNTTPNLLAYNEKPAFLKDQNLAMLGTINLLPQLEDAGNKGLNWDVAQYPSYKDRPNISGIVDVHVMGITKTSKYKEQGMKVIEVITSEEVQTLSARATARISSLNNKEIQKQLGADMAFLRGKHLEAFFQSAAVPAAVRSQFEDINTEPYKAVMQSFKDFFEGKDINTALREAEEKINLFMDGRKK</sequence>
<dbReference type="Pfam" id="PF13416">
    <property type="entry name" value="SBP_bac_8"/>
    <property type="match status" value="1"/>
</dbReference>
<dbReference type="OrthoDB" id="9782846at2"/>
<name>A0A5C4SY59_9BACL</name>
<reference evidence="2 3" key="1">
    <citation type="submission" date="2019-05" db="EMBL/GenBank/DDBJ databases">
        <title>We sequenced the genome of Paenibacillus hemerocallicola KCTC 33185 for further insight into its adaptation and study the phylogeny of Paenibacillus.</title>
        <authorList>
            <person name="Narsing Rao M.P."/>
        </authorList>
    </citation>
    <scope>NUCLEOTIDE SEQUENCE [LARGE SCALE GENOMIC DNA]</scope>
    <source>
        <strain evidence="2 3">KCTC 33185</strain>
    </source>
</reference>
<feature type="chain" id="PRO_5023082585" evidence="1">
    <location>
        <begin position="27"/>
        <end position="439"/>
    </location>
</feature>
<organism evidence="2 3">
    <name type="scientific">Paenibacillus hemerocallicola</name>
    <dbReference type="NCBI Taxonomy" id="1172614"/>
    <lineage>
        <taxon>Bacteria</taxon>
        <taxon>Bacillati</taxon>
        <taxon>Bacillota</taxon>
        <taxon>Bacilli</taxon>
        <taxon>Bacillales</taxon>
        <taxon>Paenibacillaceae</taxon>
        <taxon>Paenibacillus</taxon>
    </lineage>
</organism>
<protein>
    <submittedName>
        <fullName evidence="2">Extracellular solute-binding protein</fullName>
    </submittedName>
</protein>
<dbReference type="InterPro" id="IPR006059">
    <property type="entry name" value="SBP"/>
</dbReference>
<evidence type="ECO:0000313" key="3">
    <source>
        <dbReference type="Proteomes" id="UP000307943"/>
    </source>
</evidence>
<dbReference type="PROSITE" id="PS51257">
    <property type="entry name" value="PROKAR_LIPOPROTEIN"/>
    <property type="match status" value="1"/>
</dbReference>
<keyword evidence="3" id="KW-1185">Reference proteome</keyword>
<dbReference type="PANTHER" id="PTHR43649:SF12">
    <property type="entry name" value="DIACETYLCHITOBIOSE BINDING PROTEIN DASA"/>
    <property type="match status" value="1"/>
</dbReference>